<organism evidence="9 10">
    <name type="scientific">Pycnococcus provasolii</name>
    <dbReference type="NCBI Taxonomy" id="41880"/>
    <lineage>
        <taxon>Eukaryota</taxon>
        <taxon>Viridiplantae</taxon>
        <taxon>Chlorophyta</taxon>
        <taxon>Pseudoscourfieldiophyceae</taxon>
        <taxon>Pseudoscourfieldiales</taxon>
        <taxon>Pycnococcaceae</taxon>
        <taxon>Pycnococcus</taxon>
    </lineage>
</organism>
<dbReference type="InterPro" id="IPR033580">
    <property type="entry name" value="Nurim-like"/>
</dbReference>
<proteinExistence type="inferred from homology"/>
<feature type="transmembrane region" description="Helical" evidence="8">
    <location>
        <begin position="218"/>
        <end position="244"/>
    </location>
</feature>
<dbReference type="AlphaFoldDB" id="A0A830HH96"/>
<protein>
    <recommendedName>
        <fullName evidence="7">Nuclear envelope membrane protein</fullName>
    </recommendedName>
    <alternativeName>
        <fullName evidence="6">Nuclear rim protein</fullName>
    </alternativeName>
</protein>
<evidence type="ECO:0000256" key="8">
    <source>
        <dbReference type="SAM" id="Phobius"/>
    </source>
</evidence>
<comment type="similarity">
    <text evidence="2">Belongs to the nurim family.</text>
</comment>
<evidence type="ECO:0000256" key="2">
    <source>
        <dbReference type="ARBA" id="ARBA00010631"/>
    </source>
</evidence>
<comment type="subcellular location">
    <subcellularLocation>
        <location evidence="1">Membrane</location>
        <topology evidence="1">Multi-pass membrane protein</topology>
    </subcellularLocation>
</comment>
<keyword evidence="5 8" id="KW-0472">Membrane</keyword>
<gene>
    <name evidence="9" type="ORF">PPROV_000466000</name>
</gene>
<dbReference type="EMBL" id="BNJQ01000011">
    <property type="protein sequence ID" value="GHP05913.1"/>
    <property type="molecule type" value="Genomic_DNA"/>
</dbReference>
<dbReference type="PANTHER" id="PTHR31040:SF1">
    <property type="entry name" value="NURIM"/>
    <property type="match status" value="1"/>
</dbReference>
<feature type="transmembrane region" description="Helical" evidence="8">
    <location>
        <begin position="142"/>
        <end position="165"/>
    </location>
</feature>
<feature type="transmembrane region" description="Helical" evidence="8">
    <location>
        <begin position="20"/>
        <end position="46"/>
    </location>
</feature>
<evidence type="ECO:0000256" key="7">
    <source>
        <dbReference type="ARBA" id="ARBA00032957"/>
    </source>
</evidence>
<comment type="caution">
    <text evidence="9">The sequence shown here is derived from an EMBL/GenBank/DDBJ whole genome shotgun (WGS) entry which is preliminary data.</text>
</comment>
<dbReference type="Gene3D" id="1.20.120.1630">
    <property type="match status" value="1"/>
</dbReference>
<sequence>MPVVMTGEALWRLSAPGPAPSALTAVASAVAYVYAVYVLVAFLIFLSPNAPWQKAVEGAKTLDAQNPAWVNAPIHVRAGIDVALFALWATVHSTLARPLVKKTLLLGAWNRPVFVAQGAGLLHFLIAQWVPLTYVLWDVPKAWHTTLWCAFVGGAIITLTASFALDHFALFGLSDGFGVDINRLVGLKESEKDRDDASPALSSRWHYTLVAHPMMSGFLISFWCVPCLTLGHFLFSSLATVYILTATSLLEEPDLRRELGPAYEHYLRSVPSFCPFAPPRR</sequence>
<keyword evidence="3 8" id="KW-0812">Transmembrane</keyword>
<evidence type="ECO:0000256" key="6">
    <source>
        <dbReference type="ARBA" id="ARBA00031700"/>
    </source>
</evidence>
<dbReference type="PANTHER" id="PTHR31040">
    <property type="entry name" value="NURIM"/>
    <property type="match status" value="1"/>
</dbReference>
<feature type="transmembrane region" description="Helical" evidence="8">
    <location>
        <begin position="112"/>
        <end position="130"/>
    </location>
</feature>
<keyword evidence="4 8" id="KW-1133">Transmembrane helix</keyword>
<evidence type="ECO:0000313" key="9">
    <source>
        <dbReference type="EMBL" id="GHP05913.1"/>
    </source>
</evidence>
<evidence type="ECO:0000256" key="5">
    <source>
        <dbReference type="ARBA" id="ARBA00023136"/>
    </source>
</evidence>
<evidence type="ECO:0000256" key="4">
    <source>
        <dbReference type="ARBA" id="ARBA00022989"/>
    </source>
</evidence>
<evidence type="ECO:0000256" key="1">
    <source>
        <dbReference type="ARBA" id="ARBA00004141"/>
    </source>
</evidence>
<dbReference type="GO" id="GO:0031965">
    <property type="term" value="C:nuclear membrane"/>
    <property type="evidence" value="ECO:0007669"/>
    <property type="project" value="TreeGrafter"/>
</dbReference>
<dbReference type="OrthoDB" id="10050858at2759"/>
<evidence type="ECO:0000313" key="10">
    <source>
        <dbReference type="Proteomes" id="UP000660262"/>
    </source>
</evidence>
<accession>A0A830HH96</accession>
<reference evidence="9" key="1">
    <citation type="submission" date="2020-10" db="EMBL/GenBank/DDBJ databases">
        <title>Unveiling of a novel bifunctional photoreceptor, Dualchrome1, isolated from a cosmopolitan green alga.</title>
        <authorList>
            <person name="Suzuki S."/>
            <person name="Kawachi M."/>
        </authorList>
    </citation>
    <scope>NUCLEOTIDE SEQUENCE</scope>
    <source>
        <strain evidence="9">NIES 2893</strain>
    </source>
</reference>
<evidence type="ECO:0000256" key="3">
    <source>
        <dbReference type="ARBA" id="ARBA00022692"/>
    </source>
</evidence>
<keyword evidence="10" id="KW-1185">Reference proteome</keyword>
<name>A0A830HH96_9CHLO</name>
<dbReference type="Proteomes" id="UP000660262">
    <property type="component" value="Unassembled WGS sequence"/>
</dbReference>